<dbReference type="InterPro" id="IPR043502">
    <property type="entry name" value="DNA/RNA_pol_sf"/>
</dbReference>
<name>A0ABX2WED1_9ENTR</name>
<dbReference type="InterPro" id="IPR051083">
    <property type="entry name" value="GrpII_Intron_Splice-Mob/Def"/>
</dbReference>
<dbReference type="Pfam" id="PF00078">
    <property type="entry name" value="RVT_1"/>
    <property type="match status" value="1"/>
</dbReference>
<proteinExistence type="inferred from homology"/>
<dbReference type="InterPro" id="IPR000477">
    <property type="entry name" value="RT_dom"/>
</dbReference>
<keyword evidence="3" id="KW-0695">RNA-directed DNA polymerase</keyword>
<dbReference type="EMBL" id="LXEQ01000001">
    <property type="protein sequence ID" value="OAT33506.1"/>
    <property type="molecule type" value="Genomic_DNA"/>
</dbReference>
<evidence type="ECO:0000259" key="2">
    <source>
        <dbReference type="PROSITE" id="PS50878"/>
    </source>
</evidence>
<accession>A0ABX2WED1</accession>
<dbReference type="Proteomes" id="UP000078407">
    <property type="component" value="Unassembled WGS sequence"/>
</dbReference>
<dbReference type="InterPro" id="IPR043128">
    <property type="entry name" value="Rev_trsase/Diguanyl_cyclase"/>
</dbReference>
<dbReference type="GO" id="GO:0003964">
    <property type="term" value="F:RNA-directed DNA polymerase activity"/>
    <property type="evidence" value="ECO:0007669"/>
    <property type="project" value="UniProtKB-KW"/>
</dbReference>
<reference evidence="3 4" key="1">
    <citation type="submission" date="2016-04" db="EMBL/GenBank/DDBJ databases">
        <title>ATOL: Assembling a taxonomically balanced genome-scale reconstruction of the evolutionary history of the Enterobacteriaceae.</title>
        <authorList>
            <person name="Plunkett G.III."/>
            <person name="Neeno-Eckwall E.C."/>
            <person name="Glasner J.D."/>
            <person name="Perna N.T."/>
        </authorList>
    </citation>
    <scope>NUCLEOTIDE SEQUENCE [LARGE SCALE GENOMIC DNA]</scope>
    <source>
        <strain evidence="3 4">ATCC 51602</strain>
    </source>
</reference>
<evidence type="ECO:0000313" key="4">
    <source>
        <dbReference type="Proteomes" id="UP000078407"/>
    </source>
</evidence>
<dbReference type="SUPFAM" id="SSF56672">
    <property type="entry name" value="DNA/RNA polymerases"/>
    <property type="match status" value="1"/>
</dbReference>
<dbReference type="PANTHER" id="PTHR34047">
    <property type="entry name" value="NUCLEAR INTRON MATURASE 1, MITOCHONDRIAL-RELATED"/>
    <property type="match status" value="1"/>
</dbReference>
<dbReference type="PANTHER" id="PTHR34047:SF8">
    <property type="entry name" value="PROTEIN YKFC"/>
    <property type="match status" value="1"/>
</dbReference>
<organism evidence="3 4">
    <name type="scientific">Buttiauxella ferragutiae ATCC 51602</name>
    <dbReference type="NCBI Taxonomy" id="1354252"/>
    <lineage>
        <taxon>Bacteria</taxon>
        <taxon>Pseudomonadati</taxon>
        <taxon>Pseudomonadota</taxon>
        <taxon>Gammaproteobacteria</taxon>
        <taxon>Enterobacterales</taxon>
        <taxon>Enterobacteriaceae</taxon>
        <taxon>Buttiauxella</taxon>
    </lineage>
</organism>
<dbReference type="EC" id="2.7.7.49" evidence="3"/>
<feature type="domain" description="Reverse transcriptase" evidence="2">
    <location>
        <begin position="1"/>
        <end position="208"/>
    </location>
</feature>
<gene>
    <name evidence="3" type="ORF">M976_00254</name>
</gene>
<evidence type="ECO:0000313" key="3">
    <source>
        <dbReference type="EMBL" id="OAT33506.1"/>
    </source>
</evidence>
<evidence type="ECO:0000256" key="1">
    <source>
        <dbReference type="ARBA" id="ARBA00034120"/>
    </source>
</evidence>
<comment type="caution">
    <text evidence="3">The sequence shown here is derived from an EMBL/GenBank/DDBJ whole genome shotgun (WGS) entry which is preliminary data.</text>
</comment>
<keyword evidence="3" id="KW-0808">Transferase</keyword>
<keyword evidence="3" id="KW-0548">Nucleotidyltransferase</keyword>
<dbReference type="Gene3D" id="3.30.70.270">
    <property type="match status" value="1"/>
</dbReference>
<sequence length="267" mass="30994">MQVQRRYGQSWVQWCAQDALVLKWVAMQVTSLLPVHPRCVHVKGHGGGRPSVRDVWQAVNRGAYPFVYRTDIRGYYRHIRKAQVLSQMRLCVGDPVLLGLISQYLYYSVEDAGEFHTPEHGICRGCALSPLIGASLLHHVDEYFAAQENTFYTRYMDDFVLFTRTRWQLRRAVKRLHEFFNIDGFETHPDKTQLGRIENGFDWLGVWFSPEGASIAPRALENHRTRRARLYEHARAKGLTPSATEAKVRAYEARWNIWAEYQLGAVR</sequence>
<comment type="similarity">
    <text evidence="1">Belongs to the bacterial reverse transcriptase family.</text>
</comment>
<protein>
    <submittedName>
        <fullName evidence="3">Retron-type RNA-directed DNA polymerase</fullName>
        <ecNumber evidence="3">2.7.7.49</ecNumber>
    </submittedName>
</protein>
<dbReference type="PROSITE" id="PS50878">
    <property type="entry name" value="RT_POL"/>
    <property type="match status" value="1"/>
</dbReference>
<keyword evidence="4" id="KW-1185">Reference proteome</keyword>